<name>A0ABD0K056_9CAEN</name>
<protein>
    <submittedName>
        <fullName evidence="2">Uncharacterized protein</fullName>
    </submittedName>
</protein>
<dbReference type="AlphaFoldDB" id="A0ABD0K056"/>
<accession>A0ABD0K056</accession>
<gene>
    <name evidence="2" type="ORF">BaRGS_00028418</name>
</gene>
<evidence type="ECO:0000256" key="1">
    <source>
        <dbReference type="SAM" id="MobiDB-lite"/>
    </source>
</evidence>
<feature type="region of interest" description="Disordered" evidence="1">
    <location>
        <begin position="1"/>
        <end position="22"/>
    </location>
</feature>
<sequence>MAFEEKLSVKRIGHRPQKDQDFQKDLDEIKKVNGLAEAEEQLPRDSAALLSPVMRKASEGDLDLRPRRFQMQCGHFGDFRADDDDPVRRMRTRDKRWEMTDEIVSRSTTAHRKRTYNDTEFRAPETHASLPYAPLQLPAELPTMSDVSVASHDPRTLITQTTCAPRVAAAPVTTLDTNDCKTDRHGSHVHRYPEAARSAFTCRNPSQRVSIPHDPTRKLLNYVDAAATPGGLLYPRHLEAGKLDLSPLVALETSENWCCAEVVRIVSSATWGPKNRTRARARELWLTRLGQLLQSVDGMRRLRTDRFIMTADDLSAFSPKTYHVNWLHPSTTDQESVKVAKNLHRLRRGRGAHAPGNEL</sequence>
<evidence type="ECO:0000313" key="2">
    <source>
        <dbReference type="EMBL" id="KAK7480371.1"/>
    </source>
</evidence>
<keyword evidence="3" id="KW-1185">Reference proteome</keyword>
<dbReference type="EMBL" id="JACVVK020000283">
    <property type="protein sequence ID" value="KAK7480371.1"/>
    <property type="molecule type" value="Genomic_DNA"/>
</dbReference>
<evidence type="ECO:0000313" key="3">
    <source>
        <dbReference type="Proteomes" id="UP001519460"/>
    </source>
</evidence>
<reference evidence="2 3" key="1">
    <citation type="journal article" date="2023" name="Sci. Data">
        <title>Genome assembly of the Korean intertidal mud-creeper Batillaria attramentaria.</title>
        <authorList>
            <person name="Patra A.K."/>
            <person name="Ho P.T."/>
            <person name="Jun S."/>
            <person name="Lee S.J."/>
            <person name="Kim Y."/>
            <person name="Won Y.J."/>
        </authorList>
    </citation>
    <scope>NUCLEOTIDE SEQUENCE [LARGE SCALE GENOMIC DNA]</scope>
    <source>
        <strain evidence="2">Wonlab-2016</strain>
    </source>
</reference>
<dbReference type="Proteomes" id="UP001519460">
    <property type="component" value="Unassembled WGS sequence"/>
</dbReference>
<proteinExistence type="predicted"/>
<organism evidence="2 3">
    <name type="scientific">Batillaria attramentaria</name>
    <dbReference type="NCBI Taxonomy" id="370345"/>
    <lineage>
        <taxon>Eukaryota</taxon>
        <taxon>Metazoa</taxon>
        <taxon>Spiralia</taxon>
        <taxon>Lophotrochozoa</taxon>
        <taxon>Mollusca</taxon>
        <taxon>Gastropoda</taxon>
        <taxon>Caenogastropoda</taxon>
        <taxon>Sorbeoconcha</taxon>
        <taxon>Cerithioidea</taxon>
        <taxon>Batillariidae</taxon>
        <taxon>Batillaria</taxon>
    </lineage>
</organism>
<feature type="non-terminal residue" evidence="2">
    <location>
        <position position="359"/>
    </location>
</feature>
<comment type="caution">
    <text evidence="2">The sequence shown here is derived from an EMBL/GenBank/DDBJ whole genome shotgun (WGS) entry which is preliminary data.</text>
</comment>